<dbReference type="RefSeq" id="WP_245911563.1">
    <property type="nucleotide sequence ID" value="NZ_PTJC01000007.1"/>
</dbReference>
<evidence type="ECO:0000259" key="6">
    <source>
        <dbReference type="Pfam" id="PF03150"/>
    </source>
</evidence>
<name>A0A2S6I163_9BACT</name>
<sequence length="348" mass="37394">MRYAIGLLLLLLACADDRPEAPAYAAILYPTDNPPNAAAEYLGRRLFFDPLLSADGTISCASCHRPERAFTDGRPIAEGIGGLIGTRNTPGLTNIGYFHRPLFWDGRADNLEAQALHPIGTAHEMGGSWPAVLERLQADPTYVRAFQTAFGNGPIDSTLVGRALAQYQRSLVSRDSKYDRVRRGEASYTAAEALGHALFFDFGDDPNGPYAGLPTAECAHCHTPPHFSNERFENNGLDEADDLAAFPDAGRGAITGNPFDNGRFRTPGLRNVALTAPYMHDGRFGTLAEVVDHYATGGHYAENRSPNVHPLGLDAEQKAALVAFLHTLSDTAFVTESVIAAGAGAQVQ</sequence>
<comment type="subcellular location">
    <subcellularLocation>
        <location evidence="1">Cell envelope</location>
    </subcellularLocation>
</comment>
<feature type="binding site" description="covalent" evidence="4">
    <location>
        <position position="218"/>
    </location>
    <ligand>
        <name>heme c</name>
        <dbReference type="ChEBI" id="CHEBI:61717"/>
        <label>2</label>
    </ligand>
</feature>
<reference evidence="7 8" key="1">
    <citation type="submission" date="2018-02" db="EMBL/GenBank/DDBJ databases">
        <title>Genomic Encyclopedia of Archaeal and Bacterial Type Strains, Phase II (KMG-II): from individual species to whole genera.</title>
        <authorList>
            <person name="Goeker M."/>
        </authorList>
    </citation>
    <scope>NUCLEOTIDE SEQUENCE [LARGE SCALE GENOMIC DNA]</scope>
    <source>
        <strain evidence="7 8">DSM 29526</strain>
    </source>
</reference>
<evidence type="ECO:0000256" key="2">
    <source>
        <dbReference type="ARBA" id="ARBA00022729"/>
    </source>
</evidence>
<keyword evidence="8" id="KW-1185">Reference proteome</keyword>
<dbReference type="GO" id="GO:0046872">
    <property type="term" value="F:metal ion binding"/>
    <property type="evidence" value="ECO:0007669"/>
    <property type="project" value="UniProtKB-KW"/>
</dbReference>
<comment type="PTM">
    <text evidence="4">Binds 2 heme groups per subunit.</text>
</comment>
<dbReference type="Gene3D" id="1.10.760.10">
    <property type="entry name" value="Cytochrome c-like domain"/>
    <property type="match status" value="2"/>
</dbReference>
<feature type="domain" description="Di-haem cytochrome c peroxidase" evidence="6">
    <location>
        <begin position="40"/>
        <end position="186"/>
    </location>
</feature>
<protein>
    <submittedName>
        <fullName evidence="7">Cytochrome c peroxidase</fullName>
    </submittedName>
</protein>
<dbReference type="GO" id="GO:0009055">
    <property type="term" value="F:electron transfer activity"/>
    <property type="evidence" value="ECO:0007669"/>
    <property type="project" value="InterPro"/>
</dbReference>
<comment type="cofactor">
    <cofactor evidence="4">
        <name>heme</name>
        <dbReference type="ChEBI" id="CHEBI:30413"/>
    </cofactor>
    <text evidence="4">Binds 2 heme groups.</text>
</comment>
<keyword evidence="5" id="KW-0479">Metal-binding</keyword>
<gene>
    <name evidence="7" type="ORF">CLV84_3837</name>
</gene>
<dbReference type="PANTHER" id="PTHR30600">
    <property type="entry name" value="CYTOCHROME C PEROXIDASE-RELATED"/>
    <property type="match status" value="1"/>
</dbReference>
<dbReference type="SUPFAM" id="SSF46626">
    <property type="entry name" value="Cytochrome c"/>
    <property type="match status" value="2"/>
</dbReference>
<feature type="binding site" description="covalent" evidence="4">
    <location>
        <position position="60"/>
    </location>
    <ligand>
        <name>heme c</name>
        <dbReference type="ChEBI" id="CHEBI:61717"/>
        <label>1</label>
    </ligand>
</feature>
<dbReference type="AlphaFoldDB" id="A0A2S6I163"/>
<dbReference type="PIRSF" id="PIRSF000294">
    <property type="entry name" value="Cytochrome-c_peroxidase"/>
    <property type="match status" value="1"/>
</dbReference>
<dbReference type="InterPro" id="IPR051395">
    <property type="entry name" value="Cytochrome_c_Peroxidase/MauG"/>
</dbReference>
<proteinExistence type="predicted"/>
<keyword evidence="7" id="KW-0575">Peroxidase</keyword>
<keyword evidence="5" id="KW-0408">Iron</keyword>
<feature type="binding site" description="axial binding residue" evidence="5">
    <location>
        <position position="222"/>
    </location>
    <ligand>
        <name>heme c</name>
        <dbReference type="ChEBI" id="CHEBI:61717"/>
        <label>2</label>
    </ligand>
    <ligandPart>
        <name>Fe</name>
        <dbReference type="ChEBI" id="CHEBI:18248"/>
    </ligandPart>
</feature>
<dbReference type="Proteomes" id="UP000237662">
    <property type="component" value="Unassembled WGS sequence"/>
</dbReference>
<organism evidence="7 8">
    <name type="scientific">Neolewinella xylanilytica</name>
    <dbReference type="NCBI Taxonomy" id="1514080"/>
    <lineage>
        <taxon>Bacteria</taxon>
        <taxon>Pseudomonadati</taxon>
        <taxon>Bacteroidota</taxon>
        <taxon>Saprospiria</taxon>
        <taxon>Saprospirales</taxon>
        <taxon>Lewinellaceae</taxon>
        <taxon>Neolewinella</taxon>
    </lineage>
</organism>
<evidence type="ECO:0000256" key="1">
    <source>
        <dbReference type="ARBA" id="ARBA00004196"/>
    </source>
</evidence>
<feature type="binding site" description="covalent" evidence="4">
    <location>
        <position position="221"/>
    </location>
    <ligand>
        <name>heme c</name>
        <dbReference type="ChEBI" id="CHEBI:61717"/>
        <label>2</label>
    </ligand>
</feature>
<dbReference type="GO" id="GO:0004130">
    <property type="term" value="F:cytochrome-c peroxidase activity"/>
    <property type="evidence" value="ECO:0007669"/>
    <property type="project" value="TreeGrafter"/>
</dbReference>
<keyword evidence="3" id="KW-0560">Oxidoreductase</keyword>
<feature type="binding site" description="axial binding residue" evidence="5">
    <location>
        <position position="64"/>
    </location>
    <ligand>
        <name>heme c</name>
        <dbReference type="ChEBI" id="CHEBI:61717"/>
        <label>1</label>
    </ligand>
    <ligandPart>
        <name>Fe</name>
        <dbReference type="ChEBI" id="CHEBI:18248"/>
    </ligandPart>
</feature>
<comment type="caution">
    <text evidence="7">The sequence shown here is derived from an EMBL/GenBank/DDBJ whole genome shotgun (WGS) entry which is preliminary data.</text>
</comment>
<evidence type="ECO:0000256" key="5">
    <source>
        <dbReference type="PIRSR" id="PIRSR000294-2"/>
    </source>
</evidence>
<dbReference type="GO" id="GO:0030313">
    <property type="term" value="C:cell envelope"/>
    <property type="evidence" value="ECO:0007669"/>
    <property type="project" value="UniProtKB-SubCell"/>
</dbReference>
<dbReference type="InterPro" id="IPR004852">
    <property type="entry name" value="Di-haem_cyt_c_peroxidsae"/>
</dbReference>
<evidence type="ECO:0000256" key="3">
    <source>
        <dbReference type="ARBA" id="ARBA00023002"/>
    </source>
</evidence>
<accession>A0A2S6I163</accession>
<dbReference type="PANTHER" id="PTHR30600:SF10">
    <property type="entry name" value="BLL6722 PROTEIN"/>
    <property type="match status" value="1"/>
</dbReference>
<dbReference type="GO" id="GO:0020037">
    <property type="term" value="F:heme binding"/>
    <property type="evidence" value="ECO:0007669"/>
    <property type="project" value="InterPro"/>
</dbReference>
<evidence type="ECO:0000313" key="7">
    <source>
        <dbReference type="EMBL" id="PPK84675.1"/>
    </source>
</evidence>
<dbReference type="InterPro" id="IPR026259">
    <property type="entry name" value="MauG/Cytc_peroxidase"/>
</dbReference>
<keyword evidence="2" id="KW-0732">Signal</keyword>
<evidence type="ECO:0000256" key="4">
    <source>
        <dbReference type="PIRSR" id="PIRSR000294-1"/>
    </source>
</evidence>
<dbReference type="InterPro" id="IPR036909">
    <property type="entry name" value="Cyt_c-like_dom_sf"/>
</dbReference>
<feature type="binding site" description="covalent" evidence="4">
    <location>
        <position position="63"/>
    </location>
    <ligand>
        <name>heme c</name>
        <dbReference type="ChEBI" id="CHEBI:61717"/>
        <label>1</label>
    </ligand>
</feature>
<dbReference type="EMBL" id="PTJC01000007">
    <property type="protein sequence ID" value="PPK84675.1"/>
    <property type="molecule type" value="Genomic_DNA"/>
</dbReference>
<dbReference type="Pfam" id="PF03150">
    <property type="entry name" value="CCP_MauG"/>
    <property type="match status" value="1"/>
</dbReference>
<keyword evidence="4" id="KW-0349">Heme</keyword>
<evidence type="ECO:0000313" key="8">
    <source>
        <dbReference type="Proteomes" id="UP000237662"/>
    </source>
</evidence>